<dbReference type="PANTHER" id="PTHR39186">
    <property type="entry name" value="DUF2071 FAMILY PROTEIN"/>
    <property type="match status" value="1"/>
</dbReference>
<dbReference type="Proteomes" id="UP000605568">
    <property type="component" value="Unassembled WGS sequence"/>
</dbReference>
<keyword evidence="2" id="KW-1185">Reference proteome</keyword>
<evidence type="ECO:0000313" key="2">
    <source>
        <dbReference type="Proteomes" id="UP000605568"/>
    </source>
</evidence>
<reference evidence="2" key="1">
    <citation type="journal article" date="2019" name="Int. J. Syst. Evol. Microbiol.">
        <title>The Global Catalogue of Microorganisms (GCM) 10K type strain sequencing project: providing services to taxonomists for standard genome sequencing and annotation.</title>
        <authorList>
            <consortium name="The Broad Institute Genomics Platform"/>
            <consortium name="The Broad Institute Genome Sequencing Center for Infectious Disease"/>
            <person name="Wu L."/>
            <person name="Ma J."/>
        </authorList>
    </citation>
    <scope>NUCLEOTIDE SEQUENCE [LARGE SCALE GENOMIC DNA]</scope>
    <source>
        <strain evidence="2">CGMCC 4.7367</strain>
    </source>
</reference>
<dbReference type="InterPro" id="IPR018644">
    <property type="entry name" value="DUF2071"/>
</dbReference>
<dbReference type="PANTHER" id="PTHR39186:SF1">
    <property type="entry name" value="DUF2071 DOMAIN-CONTAINING PROTEIN"/>
    <property type="match status" value="1"/>
</dbReference>
<evidence type="ECO:0008006" key="3">
    <source>
        <dbReference type="Google" id="ProtNLM"/>
    </source>
</evidence>
<evidence type="ECO:0000313" key="1">
    <source>
        <dbReference type="EMBL" id="GHH35633.1"/>
    </source>
</evidence>
<dbReference type="InterPro" id="IPR023375">
    <property type="entry name" value="ADC_dom_sf"/>
</dbReference>
<name>A0ABQ3MAY0_9PSEU</name>
<comment type="caution">
    <text evidence="1">The sequence shown here is derived from an EMBL/GenBank/DDBJ whole genome shotgun (WGS) entry which is preliminary data.</text>
</comment>
<accession>A0ABQ3MAY0</accession>
<dbReference type="SUPFAM" id="SSF160104">
    <property type="entry name" value="Acetoacetate decarboxylase-like"/>
    <property type="match status" value="1"/>
</dbReference>
<dbReference type="Pfam" id="PF09844">
    <property type="entry name" value="DUF2071"/>
    <property type="match status" value="1"/>
</dbReference>
<gene>
    <name evidence="1" type="ORF">GCM10017774_21180</name>
</gene>
<sequence>MARGSPRSIRRSALTQLWNDVAFVHWSVDPGAVAHLLPSGTVPDVVDGRTFVGLVAFRLHSFGWPRLGNVWSFPETNVRLYATDAAGRAGVVFLSMDAANLTFSLAARATARLPYMWSDMTLSRAEDVISYTCRRRWPRPGATSRLAVRVGERIAQPTPLEQFLTARWGLYTTLAGRTVHLPNDHADWDLHRATVVECEGDLVTAAGIPGLGEPMSVLHSPGVRARFGLPSRCQP</sequence>
<proteinExistence type="predicted"/>
<organism evidence="1 2">
    <name type="scientific">Lentzea cavernae</name>
    <dbReference type="NCBI Taxonomy" id="2020703"/>
    <lineage>
        <taxon>Bacteria</taxon>
        <taxon>Bacillati</taxon>
        <taxon>Actinomycetota</taxon>
        <taxon>Actinomycetes</taxon>
        <taxon>Pseudonocardiales</taxon>
        <taxon>Pseudonocardiaceae</taxon>
        <taxon>Lentzea</taxon>
    </lineage>
</organism>
<protein>
    <recommendedName>
        <fullName evidence="3">DUF2071 domain-containing protein</fullName>
    </recommendedName>
</protein>
<dbReference type="EMBL" id="BNAR01000003">
    <property type="protein sequence ID" value="GHH35633.1"/>
    <property type="molecule type" value="Genomic_DNA"/>
</dbReference>
<dbReference type="RefSeq" id="WP_191297708.1">
    <property type="nucleotide sequence ID" value="NZ_BNAR01000003.1"/>
</dbReference>